<dbReference type="EMBL" id="VIGC01000007">
    <property type="protein sequence ID" value="TQE96579.1"/>
    <property type="molecule type" value="Genomic_DNA"/>
</dbReference>
<dbReference type="InterPro" id="IPR027783">
    <property type="entry name" value="Bacterial_PH-related"/>
</dbReference>
<dbReference type="OrthoDB" id="164276at2"/>
<evidence type="ECO:0000259" key="2">
    <source>
        <dbReference type="Pfam" id="PF07853"/>
    </source>
</evidence>
<evidence type="ECO:0000313" key="4">
    <source>
        <dbReference type="EMBL" id="TQE96579.1"/>
    </source>
</evidence>
<keyword evidence="1" id="KW-0812">Transmembrane</keyword>
<dbReference type="Pfam" id="PF10882">
    <property type="entry name" value="bPH_5"/>
    <property type="match status" value="1"/>
</dbReference>
<gene>
    <name evidence="4" type="ORF">FKZ61_06705</name>
</gene>
<keyword evidence="1" id="KW-1133">Transmembrane helix</keyword>
<feature type="domain" description="Bacterial Pleckstrin homology" evidence="3">
    <location>
        <begin position="69"/>
        <end position="166"/>
    </location>
</feature>
<evidence type="ECO:0000313" key="5">
    <source>
        <dbReference type="Proteomes" id="UP000317371"/>
    </source>
</evidence>
<protein>
    <submittedName>
        <fullName evidence="4">DUF1648 domain-containing protein</fullName>
    </submittedName>
</protein>
<evidence type="ECO:0000259" key="3">
    <source>
        <dbReference type="Pfam" id="PF10882"/>
    </source>
</evidence>
<dbReference type="Pfam" id="PF07853">
    <property type="entry name" value="DUF1648"/>
    <property type="match status" value="1"/>
</dbReference>
<keyword evidence="5" id="KW-1185">Reference proteome</keyword>
<evidence type="ECO:0000256" key="1">
    <source>
        <dbReference type="SAM" id="Phobius"/>
    </source>
</evidence>
<sequence length="302" mass="34450">MVFKARPCKSRWEGLLVTGWILLVDLLLIIWMARRSVDWLQFLLLLLVLISLPVLVHLAWRTWAAWTLEYWVDRNAVTVRWGLVRQIVPLHRIRRVIEGGILELGQGGRLEWPAPYLRRARGLGLLTVDMFATVPLSQCLLLETDEAIFALSPAEPARFLDALQEHYRLGPVRDLPISRQEDAWWLRLLSQEGVGVWLLLGGFVGTILLFGYLMIHFPNLPDALAFHYNSEGLPDVIRAKTALFLLPAIGLLTWLVNGLWGLWMIFRRQRTGAYMLWGGTLIVQICSLLALHSLILNSLNPG</sequence>
<name>A0A540VIH8_9CHLR</name>
<comment type="caution">
    <text evidence="4">The sequence shown here is derived from an EMBL/GenBank/DDBJ whole genome shotgun (WGS) entry which is preliminary data.</text>
</comment>
<proteinExistence type="predicted"/>
<dbReference type="RefSeq" id="WP_141609321.1">
    <property type="nucleotide sequence ID" value="NZ_VIGC02000007.1"/>
</dbReference>
<dbReference type="AlphaFoldDB" id="A0A540VIH8"/>
<dbReference type="Proteomes" id="UP000317371">
    <property type="component" value="Unassembled WGS sequence"/>
</dbReference>
<feature type="transmembrane region" description="Helical" evidence="1">
    <location>
        <begin position="194"/>
        <end position="215"/>
    </location>
</feature>
<reference evidence="4 5" key="1">
    <citation type="submission" date="2019-06" db="EMBL/GenBank/DDBJ databases">
        <title>Genome sequence of Litorilinea aerophila BAA-2444.</title>
        <authorList>
            <person name="Maclea K.S."/>
            <person name="Maurais E.G."/>
            <person name="Iannazzi L.C."/>
        </authorList>
    </citation>
    <scope>NUCLEOTIDE SEQUENCE [LARGE SCALE GENOMIC DNA]</scope>
    <source>
        <strain evidence="4 5">ATCC BAA-2444</strain>
    </source>
</reference>
<dbReference type="InterPro" id="IPR012867">
    <property type="entry name" value="DUF1648"/>
</dbReference>
<feature type="transmembrane region" description="Helical" evidence="1">
    <location>
        <begin position="39"/>
        <end position="60"/>
    </location>
</feature>
<keyword evidence="1" id="KW-0472">Membrane</keyword>
<organism evidence="4 5">
    <name type="scientific">Litorilinea aerophila</name>
    <dbReference type="NCBI Taxonomy" id="1204385"/>
    <lineage>
        <taxon>Bacteria</taxon>
        <taxon>Bacillati</taxon>
        <taxon>Chloroflexota</taxon>
        <taxon>Caldilineae</taxon>
        <taxon>Caldilineales</taxon>
        <taxon>Caldilineaceae</taxon>
        <taxon>Litorilinea</taxon>
    </lineage>
</organism>
<feature type="domain" description="DUF1648" evidence="2">
    <location>
        <begin position="206"/>
        <end position="250"/>
    </location>
</feature>
<accession>A0A540VIH8</accession>
<feature type="transmembrane region" description="Helical" evidence="1">
    <location>
        <begin position="273"/>
        <end position="295"/>
    </location>
</feature>
<feature type="transmembrane region" description="Helical" evidence="1">
    <location>
        <begin position="242"/>
        <end position="266"/>
    </location>
</feature>
<dbReference type="InParanoid" id="A0A540VIH8"/>
<feature type="transmembrane region" description="Helical" evidence="1">
    <location>
        <begin position="12"/>
        <end position="33"/>
    </location>
</feature>